<reference evidence="1 2" key="1">
    <citation type="journal article" date="2019" name="Genome Biol. Evol.">
        <title>Insights into the evolution of the New World diploid cottons (Gossypium, subgenus Houzingenia) based on genome sequencing.</title>
        <authorList>
            <person name="Grover C.E."/>
            <person name="Arick M.A. 2nd"/>
            <person name="Thrash A."/>
            <person name="Conover J.L."/>
            <person name="Sanders W.S."/>
            <person name="Peterson D.G."/>
            <person name="Frelichowski J.E."/>
            <person name="Scheffler J.A."/>
            <person name="Scheffler B.E."/>
            <person name="Wendel J.F."/>
        </authorList>
    </citation>
    <scope>NUCLEOTIDE SEQUENCE [LARGE SCALE GENOMIC DNA]</scope>
    <source>
        <strain evidence="1">0</strain>
        <tissue evidence="1">Leaf</tissue>
    </source>
</reference>
<evidence type="ECO:0000313" key="2">
    <source>
        <dbReference type="Proteomes" id="UP000593560"/>
    </source>
</evidence>
<gene>
    <name evidence="1" type="ORF">Gohar_011739</name>
</gene>
<evidence type="ECO:0000313" key="1">
    <source>
        <dbReference type="EMBL" id="MBA0801367.1"/>
    </source>
</evidence>
<protein>
    <submittedName>
        <fullName evidence="1">Uncharacterized protein</fullName>
    </submittedName>
</protein>
<comment type="caution">
    <text evidence="1">The sequence shown here is derived from an EMBL/GenBank/DDBJ whole genome shotgun (WGS) entry which is preliminary data.</text>
</comment>
<dbReference type="EMBL" id="JABFAD010000006">
    <property type="protein sequence ID" value="MBA0801367.1"/>
    <property type="molecule type" value="Genomic_DNA"/>
</dbReference>
<dbReference type="Proteomes" id="UP000593560">
    <property type="component" value="Unassembled WGS sequence"/>
</dbReference>
<dbReference type="AlphaFoldDB" id="A0A7J9GUW1"/>
<name>A0A7J9GUW1_9ROSI</name>
<keyword evidence="2" id="KW-1185">Reference proteome</keyword>
<sequence length="38" mass="4191">MASDLRLRVASLFSMALYTILSLASGYTDRIPLETTGR</sequence>
<proteinExistence type="predicted"/>
<accession>A0A7J9GUW1</accession>
<organism evidence="1 2">
    <name type="scientific">Gossypium harknessii</name>
    <dbReference type="NCBI Taxonomy" id="34285"/>
    <lineage>
        <taxon>Eukaryota</taxon>
        <taxon>Viridiplantae</taxon>
        <taxon>Streptophyta</taxon>
        <taxon>Embryophyta</taxon>
        <taxon>Tracheophyta</taxon>
        <taxon>Spermatophyta</taxon>
        <taxon>Magnoliopsida</taxon>
        <taxon>eudicotyledons</taxon>
        <taxon>Gunneridae</taxon>
        <taxon>Pentapetalae</taxon>
        <taxon>rosids</taxon>
        <taxon>malvids</taxon>
        <taxon>Malvales</taxon>
        <taxon>Malvaceae</taxon>
        <taxon>Malvoideae</taxon>
        <taxon>Gossypium</taxon>
    </lineage>
</organism>